<accession>A5UNM6</accession>
<evidence type="ECO:0000259" key="1">
    <source>
        <dbReference type="Pfam" id="PF08241"/>
    </source>
</evidence>
<dbReference type="AlphaFoldDB" id="A5UNM6"/>
<dbReference type="EnsemblBacteria" id="ABQ87804">
    <property type="protein sequence ID" value="ABQ87804"/>
    <property type="gene ID" value="Msm_1599"/>
</dbReference>
<gene>
    <name evidence="2" type="ordered locus">Msm_1599</name>
</gene>
<dbReference type="HOGENOM" id="CLU_083617_1_0_2"/>
<sequence length="201" mass="22812">MHKSSHDKMSWFKNTYLNDNDFLDILDVGSLDTSGTNYNYKSIFNSSNWTYQGLDFEKGANVDIVVDDIYNWYEVEDNSYDVVVSGQFFEHLGFFWLTMAEIDRVLRPGGFCCIIAPSGGPKHGDADTDCYRFYEDGMSALAKYVDFEVIHVSTNADAKPWCDTCLVAKKTGSLVNSGDNLERRMNNLENKLDAILNSIKK</sequence>
<evidence type="ECO:0000313" key="3">
    <source>
        <dbReference type="Proteomes" id="UP000001992"/>
    </source>
</evidence>
<dbReference type="InterPro" id="IPR029063">
    <property type="entry name" value="SAM-dependent_MTases_sf"/>
</dbReference>
<dbReference type="BioCyc" id="MSMI420247:GHWZ-1639-MONOMER"/>
<reference evidence="2 3" key="1">
    <citation type="journal article" date="2007" name="Proc. Natl. Acad. Sci. U.S.A.">
        <title>Genomic and metabolic adaptations of Methanobrevibacter smithii to the human gut.</title>
        <authorList>
            <person name="Samuel B.S."/>
            <person name="Hansen E.E."/>
            <person name="Manchester J.K."/>
            <person name="Coutinho P.M."/>
            <person name="Henrissat B."/>
            <person name="Fulton R."/>
            <person name="Latreille P."/>
            <person name="Kim K."/>
            <person name="Wilson R.K."/>
            <person name="Gordon J.I."/>
        </authorList>
    </citation>
    <scope>NUCLEOTIDE SEQUENCE [LARGE SCALE GENOMIC DNA]</scope>
    <source>
        <strain evidence="3">ATCC 35061 / DSM 861 / OCM 144 / PS</strain>
    </source>
</reference>
<keyword evidence="2" id="KW-0808">Transferase</keyword>
<dbReference type="EMBL" id="CP000678">
    <property type="protein sequence ID" value="ABQ87804.1"/>
    <property type="molecule type" value="Genomic_DNA"/>
</dbReference>
<name>A5UNM6_METS3</name>
<feature type="domain" description="Methyltransferase type 11" evidence="1">
    <location>
        <begin position="60"/>
        <end position="114"/>
    </location>
</feature>
<dbReference type="Pfam" id="PF08241">
    <property type="entry name" value="Methyltransf_11"/>
    <property type="match status" value="1"/>
</dbReference>
<dbReference type="SUPFAM" id="SSF53335">
    <property type="entry name" value="S-adenosyl-L-methionine-dependent methyltransferases"/>
    <property type="match status" value="1"/>
</dbReference>
<dbReference type="STRING" id="420247.Msm_1599"/>
<organism evidence="2 3">
    <name type="scientific">Methanobrevibacter smithii (strain ATCC 35061 / DSM 861 / OCM 144 / PS)</name>
    <dbReference type="NCBI Taxonomy" id="420247"/>
    <lineage>
        <taxon>Archaea</taxon>
        <taxon>Methanobacteriati</taxon>
        <taxon>Methanobacteriota</taxon>
        <taxon>Methanomada group</taxon>
        <taxon>Methanobacteria</taxon>
        <taxon>Methanobacteriales</taxon>
        <taxon>Methanobacteriaceae</taxon>
        <taxon>Methanobrevibacter</taxon>
    </lineage>
</organism>
<dbReference type="GeneID" id="301000069"/>
<dbReference type="GO" id="GO:0032259">
    <property type="term" value="P:methylation"/>
    <property type="evidence" value="ECO:0007669"/>
    <property type="project" value="UniProtKB-KW"/>
</dbReference>
<dbReference type="Proteomes" id="UP000001992">
    <property type="component" value="Chromosome"/>
</dbReference>
<keyword evidence="2" id="KW-0489">Methyltransferase</keyword>
<protein>
    <submittedName>
        <fullName evidence="2">SAM-dependent methyltransferase</fullName>
    </submittedName>
</protein>
<evidence type="ECO:0000313" key="2">
    <source>
        <dbReference type="EMBL" id="ABQ87804.1"/>
    </source>
</evidence>
<dbReference type="PATRIC" id="fig|420247.28.peg.1589"/>
<dbReference type="RefSeq" id="WP_011954622.1">
    <property type="nucleotide sequence ID" value="NC_009515.1"/>
</dbReference>
<dbReference type="InterPro" id="IPR013216">
    <property type="entry name" value="Methyltransf_11"/>
</dbReference>
<dbReference type="Gene3D" id="3.40.50.150">
    <property type="entry name" value="Vaccinia Virus protein VP39"/>
    <property type="match status" value="1"/>
</dbReference>
<keyword evidence="3" id="KW-1185">Reference proteome</keyword>
<dbReference type="KEGG" id="msi:Msm_1599"/>
<dbReference type="GO" id="GO:0008757">
    <property type="term" value="F:S-adenosylmethionine-dependent methyltransferase activity"/>
    <property type="evidence" value="ECO:0007669"/>
    <property type="project" value="InterPro"/>
</dbReference>
<proteinExistence type="predicted"/>
<dbReference type="eggNOG" id="arCOG01778">
    <property type="taxonomic scope" value="Archaea"/>
</dbReference>
<dbReference type="CDD" id="cd02440">
    <property type="entry name" value="AdoMet_MTases"/>
    <property type="match status" value="1"/>
</dbReference>